<gene>
    <name evidence="6" type="ORF">GDO81_016954</name>
</gene>
<reference evidence="6" key="1">
    <citation type="thesis" date="2020" institute="ProQuest LLC" country="789 East Eisenhower Parkway, Ann Arbor, MI, USA">
        <title>Comparative Genomics and Chromosome Evolution.</title>
        <authorList>
            <person name="Mudd A.B."/>
        </authorList>
    </citation>
    <scope>NUCLEOTIDE SEQUENCE</scope>
    <source>
        <strain evidence="6">237g6f4</strain>
        <tissue evidence="6">Blood</tissue>
    </source>
</reference>
<dbReference type="SUPFAM" id="SSF57667">
    <property type="entry name" value="beta-beta-alpha zinc fingers"/>
    <property type="match status" value="1"/>
</dbReference>
<dbReference type="PANTHER" id="PTHR14928:SF13">
    <property type="entry name" value="ZINC FINGER CCCH DOMAIN-CONTAINING PROTEIN 7A"/>
    <property type="match status" value="1"/>
</dbReference>
<evidence type="ECO:0000313" key="7">
    <source>
        <dbReference type="Proteomes" id="UP000824782"/>
    </source>
</evidence>
<feature type="zinc finger region" description="C3H1-type" evidence="4">
    <location>
        <begin position="882"/>
        <end position="904"/>
    </location>
</feature>
<dbReference type="PANTHER" id="PTHR14928">
    <property type="entry name" value="MICRO-RNA BINDING ZINC FINGER CCCH DOMAIN-CONTAINING PROTEIN 7"/>
    <property type="match status" value="1"/>
</dbReference>
<evidence type="ECO:0000256" key="3">
    <source>
        <dbReference type="ARBA" id="ARBA00022833"/>
    </source>
</evidence>
<dbReference type="SMART" id="SM00356">
    <property type="entry name" value="ZnF_C3H1"/>
    <property type="match status" value="3"/>
</dbReference>
<feature type="domain" description="C3H1-type" evidence="5">
    <location>
        <begin position="750"/>
        <end position="778"/>
    </location>
</feature>
<evidence type="ECO:0000256" key="4">
    <source>
        <dbReference type="PROSITE-ProRule" id="PRU00723"/>
    </source>
</evidence>
<feature type="zinc finger region" description="C3H1-type" evidence="4">
    <location>
        <begin position="616"/>
        <end position="638"/>
    </location>
</feature>
<evidence type="ECO:0000256" key="1">
    <source>
        <dbReference type="ARBA" id="ARBA00022723"/>
    </source>
</evidence>
<feature type="domain" description="C3H1-type" evidence="5">
    <location>
        <begin position="616"/>
        <end position="638"/>
    </location>
</feature>
<dbReference type="InterPro" id="IPR000571">
    <property type="entry name" value="Znf_CCCH"/>
</dbReference>
<feature type="zinc finger region" description="C3H1-type" evidence="4">
    <location>
        <begin position="750"/>
        <end position="778"/>
    </location>
</feature>
<dbReference type="SUPFAM" id="SSF90229">
    <property type="entry name" value="CCCH zinc finger"/>
    <property type="match status" value="2"/>
</dbReference>
<dbReference type="GO" id="GO:0035196">
    <property type="term" value="P:miRNA processing"/>
    <property type="evidence" value="ECO:0007669"/>
    <property type="project" value="TreeGrafter"/>
</dbReference>
<dbReference type="SMART" id="SM00028">
    <property type="entry name" value="TPR"/>
    <property type="match status" value="2"/>
</dbReference>
<dbReference type="GO" id="GO:0035198">
    <property type="term" value="F:miRNA binding"/>
    <property type="evidence" value="ECO:0007669"/>
    <property type="project" value="InterPro"/>
</dbReference>
<evidence type="ECO:0000259" key="5">
    <source>
        <dbReference type="PROSITE" id="PS50103"/>
    </source>
</evidence>
<name>A0AAV7A9K0_ENGPU</name>
<keyword evidence="7" id="KW-1185">Reference proteome</keyword>
<dbReference type="AlphaFoldDB" id="A0AAV7A9K0"/>
<keyword evidence="2 4" id="KW-0863">Zinc-finger</keyword>
<accession>A0AAV7A9K0</accession>
<dbReference type="PROSITE" id="PS50103">
    <property type="entry name" value="ZF_C3H1"/>
    <property type="match status" value="3"/>
</dbReference>
<protein>
    <recommendedName>
        <fullName evidence="5">C3H1-type domain-containing protein</fullName>
    </recommendedName>
</protein>
<dbReference type="GO" id="GO:0008270">
    <property type="term" value="F:zinc ion binding"/>
    <property type="evidence" value="ECO:0007669"/>
    <property type="project" value="UniProtKB-KW"/>
</dbReference>
<dbReference type="SUPFAM" id="SSF48452">
    <property type="entry name" value="TPR-like"/>
    <property type="match status" value="1"/>
</dbReference>
<dbReference type="EMBL" id="WNYA01000008">
    <property type="protein sequence ID" value="KAG8558327.1"/>
    <property type="molecule type" value="Genomic_DNA"/>
</dbReference>
<keyword evidence="3 4" id="KW-0862">Zinc</keyword>
<evidence type="ECO:0000256" key="2">
    <source>
        <dbReference type="ARBA" id="ARBA00022771"/>
    </source>
</evidence>
<organism evidence="6 7">
    <name type="scientific">Engystomops pustulosus</name>
    <name type="common">Tungara frog</name>
    <name type="synonym">Physalaemus pustulosus</name>
    <dbReference type="NCBI Taxonomy" id="76066"/>
    <lineage>
        <taxon>Eukaryota</taxon>
        <taxon>Metazoa</taxon>
        <taxon>Chordata</taxon>
        <taxon>Craniata</taxon>
        <taxon>Vertebrata</taxon>
        <taxon>Euteleostomi</taxon>
        <taxon>Amphibia</taxon>
        <taxon>Batrachia</taxon>
        <taxon>Anura</taxon>
        <taxon>Neobatrachia</taxon>
        <taxon>Hyloidea</taxon>
        <taxon>Leptodactylidae</taxon>
        <taxon>Leiuperinae</taxon>
        <taxon>Engystomops</taxon>
    </lineage>
</organism>
<dbReference type="Pfam" id="PF00642">
    <property type="entry name" value="zf-CCCH"/>
    <property type="match status" value="1"/>
</dbReference>
<sequence>MSYASNDRRSRREDIKSGLEFIQSPLPFPGPQKDYEIFILKLIRNLFNEGNDLYREALKDEAINQYTEGLNIASYASSEEIAISSETLEKLHVNRAACYIDTGFLEDALKDCEEVLHTNDKNLRALYFKSKALFTLEKYKEAYEAIAKCSIIAPKDESVVKLTHELAVKLGLKIRKAYVRTQPNARATAVDLSEKISDSFADQIEPDLPEVNHLETPHLLFSTLSLNNESIREASPGPVPSVSPGLPLVSEAGVFPSALMSGDTSVLFPLSSLPDEIIGDELDRMLDSVPSCNGLNMTSSSVGGSSILNDFPGLEPSLMSYAFSPLVSPSLDSFSLNPLAATSSQRDVSILDHMNGIQKSGLVDHNNYSVNNSSYFLRSESPVDFAAAPKKPHVLDGVNEDPSSMTNITYTARSPNPLEDTHEFRQACQLCYTKAGAKPLSYNYQPKLDHKCKKDIFIGRIKSPVDETWKRIRPRPIKNHYAGQYYICKDVAQGMECTYPGCCTFAYSQEEIDVWTLERKGMFCRETIFGGNSKVNLTIPHLLQEYSGAFVFLCEKCFDHKPRIISEKNKDNPFSCSHPVARHHFEENKCLVHIFRDSSVKYYKIRPFNKHLVLDLCRHEVRYGCIRDDNCFYAHSLVELRVWVIQEKTGISFERIVQESESYWSKESVSLKPQLLSIANSPGHPKFNIKFVCGQCWRNGQVIESDNNRKYCSAKARHTWSKDRQVVLVMSNERKKWISIRPCPTKKPLPVQFELCHHILNGKKCQYIGNCAFAHSQEEKEIWTFMKDLGIQDMDQLYDKLHSKKTAKGNEASSQANKQIHLPTDYAETAVDFHCWLCGKNCNSERQWKMHISSEKHKEKVFHSEDDQNIWQHRFPTGHFSICKRFISGSCPNGDQCSFAHGNAELLEWEERRKVLCQKLMKARNDHLINPDDNDFGKYSFLIKDFN</sequence>
<comment type="caution">
    <text evidence="6">The sequence shown here is derived from an EMBL/GenBank/DDBJ whole genome shotgun (WGS) entry which is preliminary data.</text>
</comment>
<dbReference type="InterPro" id="IPR011990">
    <property type="entry name" value="TPR-like_helical_dom_sf"/>
</dbReference>
<dbReference type="Gene3D" id="1.25.40.10">
    <property type="entry name" value="Tetratricopeptide repeat domain"/>
    <property type="match status" value="1"/>
</dbReference>
<dbReference type="InterPro" id="IPR019734">
    <property type="entry name" value="TPR_rpt"/>
</dbReference>
<dbReference type="Gene3D" id="3.30.160.60">
    <property type="entry name" value="Classic Zinc Finger"/>
    <property type="match status" value="1"/>
</dbReference>
<evidence type="ECO:0000313" key="6">
    <source>
        <dbReference type="EMBL" id="KAG8558327.1"/>
    </source>
</evidence>
<dbReference type="Gene3D" id="4.10.1000.10">
    <property type="entry name" value="Zinc finger, CCCH-type"/>
    <property type="match status" value="1"/>
</dbReference>
<dbReference type="Proteomes" id="UP000824782">
    <property type="component" value="Unassembled WGS sequence"/>
</dbReference>
<dbReference type="InterPro" id="IPR036236">
    <property type="entry name" value="Znf_C2H2_sf"/>
</dbReference>
<dbReference type="InterPro" id="IPR039691">
    <property type="entry name" value="ZC3H7A/B"/>
</dbReference>
<keyword evidence="1 4" id="KW-0479">Metal-binding</keyword>
<proteinExistence type="predicted"/>
<feature type="domain" description="C3H1-type" evidence="5">
    <location>
        <begin position="882"/>
        <end position="904"/>
    </location>
</feature>
<dbReference type="InterPro" id="IPR036855">
    <property type="entry name" value="Znf_CCCH_sf"/>
</dbReference>